<reference evidence="1 2" key="1">
    <citation type="submission" date="2021-01" db="EMBL/GenBank/DDBJ databases">
        <title>Genomic Encyclopedia of Type Strains, Phase IV (KMG-IV): sequencing the most valuable type-strain genomes for metagenomic binning, comparative biology and taxonomic classification.</title>
        <authorList>
            <person name="Goeker M."/>
        </authorList>
    </citation>
    <scope>NUCLEOTIDE SEQUENCE [LARGE SCALE GENOMIC DNA]</scope>
    <source>
        <strain evidence="1 2">DSM 105453</strain>
    </source>
</reference>
<dbReference type="EMBL" id="JAFBFH010000001">
    <property type="protein sequence ID" value="MBM7713051.1"/>
    <property type="molecule type" value="Genomic_DNA"/>
</dbReference>
<name>A0ABS2R085_9BACI</name>
<comment type="caution">
    <text evidence="1">The sequence shown here is derived from an EMBL/GenBank/DDBJ whole genome shotgun (WGS) entry which is preliminary data.</text>
</comment>
<sequence>MINKRAPCKSAQKIVLLFIDFMMLFNTYDGGGEGGHGAWNRDVSPDVEIAFDPIHIHDDANGGAHGGGHDDDARDGALDIRNDALDNHGSHNDACRSPSLLCVYTPYDPGKNMKPIFRKMGICLVVLLNDGNRLAIVVKKPILDRKMKDNSEFRLVITESWSQRHGPIYEAR</sequence>
<evidence type="ECO:0000313" key="1">
    <source>
        <dbReference type="EMBL" id="MBM7713051.1"/>
    </source>
</evidence>
<organism evidence="1 2">
    <name type="scientific">Siminovitchia thermophila</name>
    <dbReference type="NCBI Taxonomy" id="1245522"/>
    <lineage>
        <taxon>Bacteria</taxon>
        <taxon>Bacillati</taxon>
        <taxon>Bacillota</taxon>
        <taxon>Bacilli</taxon>
        <taxon>Bacillales</taxon>
        <taxon>Bacillaceae</taxon>
        <taxon>Siminovitchia</taxon>
    </lineage>
</organism>
<dbReference type="RefSeq" id="WP_077109501.1">
    <property type="nucleotide sequence ID" value="NZ_JAFBFH010000001.1"/>
</dbReference>
<proteinExistence type="predicted"/>
<protein>
    <submittedName>
        <fullName evidence="1">Uncharacterized protein</fullName>
    </submittedName>
</protein>
<evidence type="ECO:0000313" key="2">
    <source>
        <dbReference type="Proteomes" id="UP000823485"/>
    </source>
</evidence>
<accession>A0ABS2R085</accession>
<gene>
    <name evidence="1" type="ORF">JOC94_000017</name>
</gene>
<dbReference type="Proteomes" id="UP000823485">
    <property type="component" value="Unassembled WGS sequence"/>
</dbReference>
<keyword evidence="2" id="KW-1185">Reference proteome</keyword>